<dbReference type="EMBL" id="JASCZI010242590">
    <property type="protein sequence ID" value="MED6211542.1"/>
    <property type="molecule type" value="Genomic_DNA"/>
</dbReference>
<evidence type="ECO:0000256" key="1">
    <source>
        <dbReference type="SAM" id="MobiDB-lite"/>
    </source>
</evidence>
<evidence type="ECO:0000313" key="2">
    <source>
        <dbReference type="EMBL" id="MED6211542.1"/>
    </source>
</evidence>
<accession>A0ABU6YMA8</accession>
<feature type="compositionally biased region" description="Basic residues" evidence="1">
    <location>
        <begin position="229"/>
        <end position="241"/>
    </location>
</feature>
<reference evidence="2 3" key="1">
    <citation type="journal article" date="2023" name="Plants (Basel)">
        <title>Bridging the Gap: Combining Genomics and Transcriptomics Approaches to Understand Stylosanthes scabra, an Orphan Legume from the Brazilian Caatinga.</title>
        <authorList>
            <person name="Ferreira-Neto J.R.C."/>
            <person name="da Silva M.D."/>
            <person name="Binneck E."/>
            <person name="de Melo N.F."/>
            <person name="da Silva R.H."/>
            <person name="de Melo A.L.T.M."/>
            <person name="Pandolfi V."/>
            <person name="Bustamante F.O."/>
            <person name="Brasileiro-Vidal A.C."/>
            <person name="Benko-Iseppon A.M."/>
        </authorList>
    </citation>
    <scope>NUCLEOTIDE SEQUENCE [LARGE SCALE GENOMIC DNA]</scope>
    <source>
        <tissue evidence="2">Leaves</tissue>
    </source>
</reference>
<dbReference type="Proteomes" id="UP001341840">
    <property type="component" value="Unassembled WGS sequence"/>
</dbReference>
<comment type="caution">
    <text evidence="2">The sequence shown here is derived from an EMBL/GenBank/DDBJ whole genome shotgun (WGS) entry which is preliminary data.</text>
</comment>
<gene>
    <name evidence="2" type="ORF">PIB30_074707</name>
</gene>
<feature type="compositionally biased region" description="Polar residues" evidence="1">
    <location>
        <begin position="249"/>
        <end position="263"/>
    </location>
</feature>
<feature type="region of interest" description="Disordered" evidence="1">
    <location>
        <begin position="208"/>
        <end position="272"/>
    </location>
</feature>
<name>A0ABU6YMA8_9FABA</name>
<organism evidence="2 3">
    <name type="scientific">Stylosanthes scabra</name>
    <dbReference type="NCBI Taxonomy" id="79078"/>
    <lineage>
        <taxon>Eukaryota</taxon>
        <taxon>Viridiplantae</taxon>
        <taxon>Streptophyta</taxon>
        <taxon>Embryophyta</taxon>
        <taxon>Tracheophyta</taxon>
        <taxon>Spermatophyta</taxon>
        <taxon>Magnoliopsida</taxon>
        <taxon>eudicotyledons</taxon>
        <taxon>Gunneridae</taxon>
        <taxon>Pentapetalae</taxon>
        <taxon>rosids</taxon>
        <taxon>fabids</taxon>
        <taxon>Fabales</taxon>
        <taxon>Fabaceae</taxon>
        <taxon>Papilionoideae</taxon>
        <taxon>50 kb inversion clade</taxon>
        <taxon>dalbergioids sensu lato</taxon>
        <taxon>Dalbergieae</taxon>
        <taxon>Pterocarpus clade</taxon>
        <taxon>Stylosanthes</taxon>
    </lineage>
</organism>
<keyword evidence="3" id="KW-1185">Reference proteome</keyword>
<proteinExistence type="predicted"/>
<evidence type="ECO:0000313" key="3">
    <source>
        <dbReference type="Proteomes" id="UP001341840"/>
    </source>
</evidence>
<sequence length="272" mass="31015">MSHGHVQGCGNVIVDKTSKDAHASFTKLLKSRTFEGGDLNFAPFARRQIGPNWFRQRRVKEEGKTEAQLIVDKHWSNYLAVQVLPIGFPSYKKDRYKIVLHSPQFMARQMGFSQAIPAPYSKDPAQQICHLVPHSFREIKTFLSDNLLTRTFYDPIPCRSSNFVTKNFIKWWDAYYSQYNRSLDEMIAGINRKKAQLKESENVIQEEQVSQKRKVESVATKKTGSSKPTSKRAKANPKKPSRNIELPKESNQSEVPSKITSASEKPPTPESA</sequence>
<protein>
    <submittedName>
        <fullName evidence="2">Uncharacterized protein</fullName>
    </submittedName>
</protein>